<feature type="chain" id="PRO_5026748870" evidence="1">
    <location>
        <begin position="27"/>
        <end position="126"/>
    </location>
</feature>
<name>A0A6N1XCW6_9BURK</name>
<dbReference type="Proteomes" id="UP000509579">
    <property type="component" value="Plasmid unnamed2"/>
</dbReference>
<evidence type="ECO:0000313" key="3">
    <source>
        <dbReference type="Proteomes" id="UP000509579"/>
    </source>
</evidence>
<dbReference type="KEGG" id="aant:HUK68_22910"/>
<keyword evidence="3" id="KW-1185">Reference proteome</keyword>
<keyword evidence="1" id="KW-0732">Signal</keyword>
<dbReference type="EMBL" id="CP054842">
    <property type="protein sequence ID" value="QKV55826.1"/>
    <property type="molecule type" value="Genomic_DNA"/>
</dbReference>
<protein>
    <submittedName>
        <fullName evidence="2">Uncharacterized protein</fullName>
    </submittedName>
</protein>
<proteinExistence type="predicted"/>
<reference evidence="2 3" key="1">
    <citation type="submission" date="2020-06" db="EMBL/GenBank/DDBJ databases">
        <title>Acidovorax antarctica sp. nov., isolated from Corinth ice sheet soil, Antarctic Fields Peninsula.</title>
        <authorList>
            <person name="Xu Q."/>
            <person name="Peng F."/>
        </authorList>
    </citation>
    <scope>NUCLEOTIDE SEQUENCE [LARGE SCALE GENOMIC DNA]</scope>
    <source>
        <strain evidence="2 3">16-35-5</strain>
        <plasmid evidence="2 3">unnamed2</plasmid>
    </source>
</reference>
<keyword evidence="2" id="KW-0614">Plasmid</keyword>
<accession>A0A6N1XCW6</accession>
<dbReference type="AlphaFoldDB" id="A0A6N1XCW6"/>
<geneLocation type="plasmid" evidence="2 3">
    <name>unnamed2</name>
</geneLocation>
<gene>
    <name evidence="2" type="ORF">HUK68_22910</name>
</gene>
<evidence type="ECO:0000256" key="1">
    <source>
        <dbReference type="SAM" id="SignalP"/>
    </source>
</evidence>
<evidence type="ECO:0000313" key="2">
    <source>
        <dbReference type="EMBL" id="QKV55826.1"/>
    </source>
</evidence>
<organism evidence="2 3">
    <name type="scientific">Comamonas antarctica</name>
    <dbReference type="NCBI Taxonomy" id="2743470"/>
    <lineage>
        <taxon>Bacteria</taxon>
        <taxon>Pseudomonadati</taxon>
        <taxon>Pseudomonadota</taxon>
        <taxon>Betaproteobacteria</taxon>
        <taxon>Burkholderiales</taxon>
        <taxon>Comamonadaceae</taxon>
        <taxon>Comamonas</taxon>
    </lineage>
</organism>
<feature type="signal peptide" evidence="1">
    <location>
        <begin position="1"/>
        <end position="26"/>
    </location>
</feature>
<sequence>MPRSRSIHRLLTFMVLSLLFYQLALANYVCPQQSAAAAMAEMMAAGEPCAGMDTEQPVLCHHYSVNAPQSAEWTKVPTPSLPAIIQMLVVPAVVDASSASAWTMATALETRPPPDPVFLSTLRLRV</sequence>